<reference evidence="2" key="1">
    <citation type="submission" date="2021-07" db="EMBL/GenBank/DDBJ databases">
        <title>Genome Resource of American Ginseng Black Spot Pathogen Alternaria panax.</title>
        <authorList>
            <person name="Qiu C."/>
            <person name="Wang W."/>
            <person name="Liu Z."/>
        </authorList>
    </citation>
    <scope>NUCLEOTIDE SEQUENCE</scope>
    <source>
        <strain evidence="2">BNCC115425</strain>
    </source>
</reference>
<evidence type="ECO:0000313" key="3">
    <source>
        <dbReference type="Proteomes" id="UP001199106"/>
    </source>
</evidence>
<dbReference type="EMBL" id="JAANER010000002">
    <property type="protein sequence ID" value="KAG9194433.1"/>
    <property type="molecule type" value="Genomic_DNA"/>
</dbReference>
<comment type="caution">
    <text evidence="2">The sequence shown here is derived from an EMBL/GenBank/DDBJ whole genome shotgun (WGS) entry which is preliminary data.</text>
</comment>
<name>A0AAD4IGL0_9PLEO</name>
<evidence type="ECO:0000313" key="2">
    <source>
        <dbReference type="EMBL" id="KAG9194433.1"/>
    </source>
</evidence>
<feature type="compositionally biased region" description="Basic and acidic residues" evidence="1">
    <location>
        <begin position="116"/>
        <end position="127"/>
    </location>
</feature>
<keyword evidence="3" id="KW-1185">Reference proteome</keyword>
<gene>
    <name evidence="2" type="ORF">G6011_04468</name>
</gene>
<evidence type="ECO:0000256" key="1">
    <source>
        <dbReference type="SAM" id="MobiDB-lite"/>
    </source>
</evidence>
<accession>A0AAD4IGL0</accession>
<proteinExistence type="predicted"/>
<protein>
    <submittedName>
        <fullName evidence="2">Uncharacterized protein</fullName>
    </submittedName>
</protein>
<sequence length="165" mass="18811">MEKWFKKYYKAAKKNTWDDDIWGIWQREHGLKIADEAAKRKEREAGEKGRKEKLVHGFKKAGVLFGKFAMTLDSDEQRLRQEEAGKEEERRCKLAGEQLVAMSVELADDPFVNPPAERRENVEEGDFKSGSLRGDGDVDGKETPVVRTSVSNTVALTRHSWLLGC</sequence>
<dbReference type="AlphaFoldDB" id="A0AAD4IGL0"/>
<feature type="region of interest" description="Disordered" evidence="1">
    <location>
        <begin position="110"/>
        <end position="145"/>
    </location>
</feature>
<dbReference type="Proteomes" id="UP001199106">
    <property type="component" value="Unassembled WGS sequence"/>
</dbReference>
<feature type="compositionally biased region" description="Basic and acidic residues" evidence="1">
    <location>
        <begin position="134"/>
        <end position="144"/>
    </location>
</feature>
<organism evidence="2 3">
    <name type="scientific">Alternaria panax</name>
    <dbReference type="NCBI Taxonomy" id="48097"/>
    <lineage>
        <taxon>Eukaryota</taxon>
        <taxon>Fungi</taxon>
        <taxon>Dikarya</taxon>
        <taxon>Ascomycota</taxon>
        <taxon>Pezizomycotina</taxon>
        <taxon>Dothideomycetes</taxon>
        <taxon>Pleosporomycetidae</taxon>
        <taxon>Pleosporales</taxon>
        <taxon>Pleosporineae</taxon>
        <taxon>Pleosporaceae</taxon>
        <taxon>Alternaria</taxon>
        <taxon>Alternaria sect. Panax</taxon>
    </lineage>
</organism>